<name>A0ABQ8TIV4_PERAM</name>
<protein>
    <submittedName>
        <fullName evidence="5">Uncharacterized protein</fullName>
    </submittedName>
</protein>
<accession>A0ABQ8TIV4</accession>
<dbReference type="EMBL" id="JAJSOF020000009">
    <property type="protein sequence ID" value="KAJ4446546.1"/>
    <property type="molecule type" value="Genomic_DNA"/>
</dbReference>
<dbReference type="SUPFAM" id="SSF48113">
    <property type="entry name" value="Heme-dependent peroxidases"/>
    <property type="match status" value="1"/>
</dbReference>
<dbReference type="Pfam" id="PF03098">
    <property type="entry name" value="An_peroxidase"/>
    <property type="match status" value="1"/>
</dbReference>
<dbReference type="InterPro" id="IPR037120">
    <property type="entry name" value="Haem_peroxidase_sf_animal"/>
</dbReference>
<dbReference type="InterPro" id="IPR019791">
    <property type="entry name" value="Haem_peroxidase_animal"/>
</dbReference>
<keyword evidence="4" id="KW-0408">Iron</keyword>
<dbReference type="InterPro" id="IPR050783">
    <property type="entry name" value="Oxylipin_biosynth_metab"/>
</dbReference>
<dbReference type="PROSITE" id="PS50292">
    <property type="entry name" value="PEROXIDASE_3"/>
    <property type="match status" value="1"/>
</dbReference>
<reference evidence="5 6" key="1">
    <citation type="journal article" date="2022" name="Allergy">
        <title>Genome assembly and annotation of Periplaneta americana reveal a comprehensive cockroach allergen profile.</title>
        <authorList>
            <person name="Wang L."/>
            <person name="Xiong Q."/>
            <person name="Saelim N."/>
            <person name="Wang L."/>
            <person name="Nong W."/>
            <person name="Wan A.T."/>
            <person name="Shi M."/>
            <person name="Liu X."/>
            <person name="Cao Q."/>
            <person name="Hui J.H.L."/>
            <person name="Sookrung N."/>
            <person name="Leung T.F."/>
            <person name="Tungtrongchitr A."/>
            <person name="Tsui S.K.W."/>
        </authorList>
    </citation>
    <scope>NUCLEOTIDE SEQUENCE [LARGE SCALE GENOMIC DNA]</scope>
    <source>
        <strain evidence="5">PWHHKU_190912</strain>
    </source>
</reference>
<dbReference type="PANTHER" id="PTHR11903:SF39">
    <property type="entry name" value="PROSTAGLANDIN G_H SYNTHASE 2-LIKE"/>
    <property type="match status" value="1"/>
</dbReference>
<keyword evidence="6" id="KW-1185">Reference proteome</keyword>
<evidence type="ECO:0000256" key="3">
    <source>
        <dbReference type="ARBA" id="ARBA00023002"/>
    </source>
</evidence>
<comment type="caution">
    <text evidence="5">The sequence shown here is derived from an EMBL/GenBank/DDBJ whole genome shotgun (WGS) entry which is preliminary data.</text>
</comment>
<proteinExistence type="predicted"/>
<keyword evidence="1" id="KW-0479">Metal-binding</keyword>
<keyword evidence="2" id="KW-0223">Dioxygenase</keyword>
<evidence type="ECO:0000256" key="4">
    <source>
        <dbReference type="ARBA" id="ARBA00023004"/>
    </source>
</evidence>
<evidence type="ECO:0000256" key="1">
    <source>
        <dbReference type="ARBA" id="ARBA00022723"/>
    </source>
</evidence>
<evidence type="ECO:0000313" key="5">
    <source>
        <dbReference type="EMBL" id="KAJ4446546.1"/>
    </source>
</evidence>
<organism evidence="5 6">
    <name type="scientific">Periplaneta americana</name>
    <name type="common">American cockroach</name>
    <name type="synonym">Blatta americana</name>
    <dbReference type="NCBI Taxonomy" id="6978"/>
    <lineage>
        <taxon>Eukaryota</taxon>
        <taxon>Metazoa</taxon>
        <taxon>Ecdysozoa</taxon>
        <taxon>Arthropoda</taxon>
        <taxon>Hexapoda</taxon>
        <taxon>Insecta</taxon>
        <taxon>Pterygota</taxon>
        <taxon>Neoptera</taxon>
        <taxon>Polyneoptera</taxon>
        <taxon>Dictyoptera</taxon>
        <taxon>Blattodea</taxon>
        <taxon>Blattoidea</taxon>
        <taxon>Blattidae</taxon>
        <taxon>Blattinae</taxon>
        <taxon>Periplaneta</taxon>
    </lineage>
</organism>
<keyword evidence="3" id="KW-0560">Oxidoreductase</keyword>
<dbReference type="InterPro" id="IPR010255">
    <property type="entry name" value="Haem_peroxidase_sf"/>
</dbReference>
<evidence type="ECO:0000313" key="6">
    <source>
        <dbReference type="Proteomes" id="UP001148838"/>
    </source>
</evidence>
<gene>
    <name evidence="5" type="ORF">ANN_13242</name>
</gene>
<sequence length="281" mass="33203">MESQHSFFTGFYVLWAVINNIEFLHRQAMKHVYTCPVHLPPAQDVFEQLLARTEFKICPFGTNLLFVAYAQHFIHQFIKTDFKSGIDFIWDEKGGDTPETMWNNPKKEGRNVSLKWALGHPHFSSNPWVFVIATIWIREHNRVCEILQMENPNWDDEQLYQTARLIITAKEMVLRDVLLDLNDSCEQYEMKINANKMKTMVIGRKIRKINVRIRNEALEELDSFKYLKYTTSSNVSCCQEVKRRIALAKEAFNRKRGIFYGPMEKELRKRLIKCFVWSVAL</sequence>
<evidence type="ECO:0000256" key="2">
    <source>
        <dbReference type="ARBA" id="ARBA00022964"/>
    </source>
</evidence>
<dbReference type="Proteomes" id="UP001148838">
    <property type="component" value="Unassembled WGS sequence"/>
</dbReference>
<dbReference type="PANTHER" id="PTHR11903">
    <property type="entry name" value="PROSTAGLANDIN G/H SYNTHASE"/>
    <property type="match status" value="1"/>
</dbReference>
<dbReference type="Gene3D" id="1.10.640.10">
    <property type="entry name" value="Haem peroxidase domain superfamily, animal type"/>
    <property type="match status" value="1"/>
</dbReference>